<dbReference type="InterPro" id="IPR035437">
    <property type="entry name" value="SNase_OB-fold_sf"/>
</dbReference>
<dbReference type="Pfam" id="PF00565">
    <property type="entry name" value="SNase"/>
    <property type="match status" value="1"/>
</dbReference>
<protein>
    <submittedName>
        <fullName evidence="2">Thermonuclease family protein</fullName>
    </submittedName>
</protein>
<dbReference type="Gene3D" id="2.40.50.90">
    <property type="match status" value="1"/>
</dbReference>
<reference evidence="2" key="1">
    <citation type="submission" date="2018-06" db="EMBL/GenBank/DDBJ databases">
        <authorList>
            <person name="Zhirakovskaya E."/>
        </authorList>
    </citation>
    <scope>NUCLEOTIDE SEQUENCE</scope>
</reference>
<organism evidence="2">
    <name type="scientific">hydrothermal vent metagenome</name>
    <dbReference type="NCBI Taxonomy" id="652676"/>
    <lineage>
        <taxon>unclassified sequences</taxon>
        <taxon>metagenomes</taxon>
        <taxon>ecological metagenomes</taxon>
    </lineage>
</organism>
<gene>
    <name evidence="2" type="ORF">MNBD_ALPHA07-1195</name>
</gene>
<dbReference type="InterPro" id="IPR016071">
    <property type="entry name" value="Staphylococal_nuclease_OB-fold"/>
</dbReference>
<name>A0A3B0RCS2_9ZZZZ</name>
<feature type="domain" description="TNase-like" evidence="1">
    <location>
        <begin position="58"/>
        <end position="133"/>
    </location>
</feature>
<proteinExistence type="predicted"/>
<dbReference type="SUPFAM" id="SSF50199">
    <property type="entry name" value="Staphylococcal nuclease"/>
    <property type="match status" value="1"/>
</dbReference>
<evidence type="ECO:0000259" key="1">
    <source>
        <dbReference type="Pfam" id="PF00565"/>
    </source>
</evidence>
<dbReference type="AlphaFoldDB" id="A0A3B0RCS2"/>
<dbReference type="EMBL" id="UOEG01000044">
    <property type="protein sequence ID" value="VAV89397.1"/>
    <property type="molecule type" value="Genomic_DNA"/>
</dbReference>
<sequence length="147" mass="15449">MRMILRGIVLTALTLLVMFYVGRNVEGMRPLRSRCEIGAVLSGDSVVLECRGAGKTQVDIAGVDAPNIEAPGCAEELAHGTLAAERLQSLIGSGQVQIERLAGGNAPPLIRLLIDGEDVAARLVREGLAVAYVGGARINWCEKLGAS</sequence>
<accession>A0A3B0RCS2</accession>
<evidence type="ECO:0000313" key="2">
    <source>
        <dbReference type="EMBL" id="VAV89397.1"/>
    </source>
</evidence>